<feature type="compositionally biased region" description="Basic and acidic residues" evidence="3">
    <location>
        <begin position="1"/>
        <end position="22"/>
    </location>
</feature>
<protein>
    <recommendedName>
        <fullName evidence="1">diguanylate cyclase</fullName>
        <ecNumber evidence="1">2.7.7.65</ecNumber>
    </recommendedName>
</protein>
<comment type="catalytic activity">
    <reaction evidence="2">
        <text>2 GTP = 3',3'-c-di-GMP + 2 diphosphate</text>
        <dbReference type="Rhea" id="RHEA:24898"/>
        <dbReference type="ChEBI" id="CHEBI:33019"/>
        <dbReference type="ChEBI" id="CHEBI:37565"/>
        <dbReference type="ChEBI" id="CHEBI:58805"/>
        <dbReference type="EC" id="2.7.7.65"/>
    </reaction>
</comment>
<evidence type="ECO:0000256" key="3">
    <source>
        <dbReference type="SAM" id="MobiDB-lite"/>
    </source>
</evidence>
<dbReference type="InterPro" id="IPR029787">
    <property type="entry name" value="Nucleotide_cyclase"/>
</dbReference>
<dbReference type="InterPro" id="IPR000160">
    <property type="entry name" value="GGDEF_dom"/>
</dbReference>
<dbReference type="AlphaFoldDB" id="A0A9D7QKD7"/>
<dbReference type="NCBIfam" id="TIGR00254">
    <property type="entry name" value="GGDEF"/>
    <property type="match status" value="1"/>
</dbReference>
<name>A0A9D7QKD7_9RHOO</name>
<comment type="caution">
    <text evidence="6">The sequence shown here is derived from an EMBL/GenBank/DDBJ whole genome shotgun (WGS) entry which is preliminary data.</text>
</comment>
<dbReference type="SMART" id="SM00267">
    <property type="entry name" value="GGDEF"/>
    <property type="match status" value="1"/>
</dbReference>
<evidence type="ECO:0000313" key="7">
    <source>
        <dbReference type="Proteomes" id="UP000808146"/>
    </source>
</evidence>
<accession>A0A9D7QKD7</accession>
<dbReference type="Gene3D" id="3.30.70.270">
    <property type="match status" value="1"/>
</dbReference>
<feature type="transmembrane region" description="Helical" evidence="4">
    <location>
        <begin position="112"/>
        <end position="136"/>
    </location>
</feature>
<keyword evidence="4" id="KW-0472">Membrane</keyword>
<reference evidence="6" key="1">
    <citation type="submission" date="2020-10" db="EMBL/GenBank/DDBJ databases">
        <title>Connecting structure to function with the recovery of over 1000 high-quality activated sludge metagenome-assembled genomes encoding full-length rRNA genes using long-read sequencing.</title>
        <authorList>
            <person name="Singleton C.M."/>
            <person name="Petriglieri F."/>
            <person name="Kristensen J.M."/>
            <person name="Kirkegaard R.H."/>
            <person name="Michaelsen T.Y."/>
            <person name="Andersen M.H."/>
            <person name="Karst S.M."/>
            <person name="Dueholm M.S."/>
            <person name="Nielsen P.H."/>
            <person name="Albertsen M."/>
        </authorList>
    </citation>
    <scope>NUCLEOTIDE SEQUENCE</scope>
    <source>
        <strain evidence="6">OdNE_18-Q3-R46-58_BAT3C.305</strain>
    </source>
</reference>
<sequence>MQEEKDSSEQRSRSRGSMDRRTGPRPLNGTGAPHRFSWEDQRTQYWTRLLFCGLALLYFNFGGQAQVRPWVSLATVNIVFALYGAEILAFMWHAARVPHAPLRQRLTMWVDIAVASFAVLADATVSSPGFLVYLMVILGNGMRYGLRLFGEAVIGSLGAVVLIVFLRLFDYVNIFSVSAVFFLVFFAIIVLYSYSLTAKIERARAKLAHERNVDALTGLLNRRALMECAEQLFQSPTNRNGGIVVLFADLDGFKGVNDTHGHHVGDRVLTAVAGRIAKIVRDVDLVARYGGDEFILVLPATTREGGELVAERLRHAVEDCARQNGMNFSVSIGMGNYPDHGADLASVVAAVDQAMYHSKLVHGRGGILHVDGIDRLLPAME</sequence>
<evidence type="ECO:0000259" key="5">
    <source>
        <dbReference type="PROSITE" id="PS50887"/>
    </source>
</evidence>
<feature type="transmembrane region" description="Helical" evidence="4">
    <location>
        <begin position="45"/>
        <end position="63"/>
    </location>
</feature>
<gene>
    <name evidence="6" type="ORF">IPN75_07735</name>
</gene>
<feature type="domain" description="GGDEF" evidence="5">
    <location>
        <begin position="241"/>
        <end position="372"/>
    </location>
</feature>
<feature type="region of interest" description="Disordered" evidence="3">
    <location>
        <begin position="1"/>
        <end position="35"/>
    </location>
</feature>
<feature type="transmembrane region" description="Helical" evidence="4">
    <location>
        <begin position="148"/>
        <end position="168"/>
    </location>
</feature>
<dbReference type="Proteomes" id="UP000808146">
    <property type="component" value="Unassembled WGS sequence"/>
</dbReference>
<dbReference type="SUPFAM" id="SSF55073">
    <property type="entry name" value="Nucleotide cyclase"/>
    <property type="match status" value="1"/>
</dbReference>
<evidence type="ECO:0000313" key="6">
    <source>
        <dbReference type="EMBL" id="MBK8890297.1"/>
    </source>
</evidence>
<dbReference type="PANTHER" id="PTHR45138">
    <property type="entry name" value="REGULATORY COMPONENTS OF SENSORY TRANSDUCTION SYSTEM"/>
    <property type="match status" value="1"/>
</dbReference>
<organism evidence="6 7">
    <name type="scientific">Candidatus Dechloromonas phosphorivorans</name>
    <dbReference type="NCBI Taxonomy" id="2899244"/>
    <lineage>
        <taxon>Bacteria</taxon>
        <taxon>Pseudomonadati</taxon>
        <taxon>Pseudomonadota</taxon>
        <taxon>Betaproteobacteria</taxon>
        <taxon>Rhodocyclales</taxon>
        <taxon>Azonexaceae</taxon>
        <taxon>Dechloromonas</taxon>
    </lineage>
</organism>
<dbReference type="PROSITE" id="PS50887">
    <property type="entry name" value="GGDEF"/>
    <property type="match status" value="1"/>
</dbReference>
<dbReference type="PANTHER" id="PTHR45138:SF9">
    <property type="entry name" value="DIGUANYLATE CYCLASE DGCM-RELATED"/>
    <property type="match status" value="1"/>
</dbReference>
<dbReference type="Pfam" id="PF00990">
    <property type="entry name" value="GGDEF"/>
    <property type="match status" value="1"/>
</dbReference>
<dbReference type="CDD" id="cd01949">
    <property type="entry name" value="GGDEF"/>
    <property type="match status" value="1"/>
</dbReference>
<dbReference type="EC" id="2.7.7.65" evidence="1"/>
<evidence type="ECO:0000256" key="2">
    <source>
        <dbReference type="ARBA" id="ARBA00034247"/>
    </source>
</evidence>
<dbReference type="FunFam" id="3.30.70.270:FF:000001">
    <property type="entry name" value="Diguanylate cyclase domain protein"/>
    <property type="match status" value="1"/>
</dbReference>
<feature type="transmembrane region" description="Helical" evidence="4">
    <location>
        <begin position="174"/>
        <end position="194"/>
    </location>
</feature>
<dbReference type="InterPro" id="IPR050469">
    <property type="entry name" value="Diguanylate_Cyclase"/>
</dbReference>
<keyword evidence="4" id="KW-1133">Transmembrane helix</keyword>
<proteinExistence type="predicted"/>
<keyword evidence="4" id="KW-0812">Transmembrane</keyword>
<dbReference type="EMBL" id="JADKBR010000005">
    <property type="protein sequence ID" value="MBK8890297.1"/>
    <property type="molecule type" value="Genomic_DNA"/>
</dbReference>
<evidence type="ECO:0000256" key="1">
    <source>
        <dbReference type="ARBA" id="ARBA00012528"/>
    </source>
</evidence>
<evidence type="ECO:0000256" key="4">
    <source>
        <dbReference type="SAM" id="Phobius"/>
    </source>
</evidence>
<dbReference type="InterPro" id="IPR043128">
    <property type="entry name" value="Rev_trsase/Diguanyl_cyclase"/>
</dbReference>
<feature type="transmembrane region" description="Helical" evidence="4">
    <location>
        <begin position="70"/>
        <end position="92"/>
    </location>
</feature>
<dbReference type="GO" id="GO:0052621">
    <property type="term" value="F:diguanylate cyclase activity"/>
    <property type="evidence" value="ECO:0007669"/>
    <property type="project" value="UniProtKB-EC"/>
</dbReference>